<evidence type="ECO:0000256" key="3">
    <source>
        <dbReference type="ARBA" id="ARBA00022679"/>
    </source>
</evidence>
<dbReference type="Pfam" id="PF00534">
    <property type="entry name" value="Glycos_transf_1"/>
    <property type="match status" value="1"/>
</dbReference>
<evidence type="ECO:0000313" key="7">
    <source>
        <dbReference type="Proteomes" id="UP001321506"/>
    </source>
</evidence>
<name>A0AAW6T8H7_9MICO</name>
<feature type="domain" description="Glycosyltransferase subfamily 4-like N-terminal" evidence="5">
    <location>
        <begin position="27"/>
        <end position="198"/>
    </location>
</feature>
<dbReference type="EMBL" id="JASATX010000001">
    <property type="protein sequence ID" value="MDI2097442.1"/>
    <property type="molecule type" value="Genomic_DNA"/>
</dbReference>
<dbReference type="Pfam" id="PF13439">
    <property type="entry name" value="Glyco_transf_4"/>
    <property type="match status" value="1"/>
</dbReference>
<evidence type="ECO:0000256" key="1">
    <source>
        <dbReference type="ARBA" id="ARBA00021292"/>
    </source>
</evidence>
<dbReference type="Proteomes" id="UP001321506">
    <property type="component" value="Unassembled WGS sequence"/>
</dbReference>
<keyword evidence="3 6" id="KW-0808">Transferase</keyword>
<sequence>MTVGIRRVAMVSMHTSPAAAPGVADAGGMNVAVSALAAELARLGVEVDLITRASDGQRVVELGERISLHELGPGGALTKAQLAAVADEFGEAVAALARRREYDVIHAHYWLSGLAVLPVALELDVPFVQSFHTLAAMKNRALPVGDRPEPGARARTESYLAGQAAAVIAGSTAEVDCLIDHVGAPAENLWVIPPGVDTGLFSPERARDATAFRKRHGIPLGRPIVALVGRVQPLKGQELAVRAVGAMRSFDGQDPVLVIAGEPTPGERAYLTFLRGVAHELGIDDSVHFVGALDRDELAVLLASAALCVMPSHSETFGLVALEAAASGTPVVASRSSGLSESVADGRSGVLVDGRDPVDWARVIQRLLSDPAVLATLSARARGHAEQFSWAGSSRSLLAVYGGLGHS</sequence>
<dbReference type="RefSeq" id="WP_281487237.1">
    <property type="nucleotide sequence ID" value="NZ_JASATX010000001.1"/>
</dbReference>
<feature type="domain" description="Glycosyl transferase family 1" evidence="4">
    <location>
        <begin position="210"/>
        <end position="382"/>
    </location>
</feature>
<gene>
    <name evidence="6" type="ORF">QF206_00475</name>
</gene>
<keyword evidence="2 6" id="KW-0328">Glycosyltransferase</keyword>
<evidence type="ECO:0000259" key="4">
    <source>
        <dbReference type="Pfam" id="PF00534"/>
    </source>
</evidence>
<dbReference type="AlphaFoldDB" id="A0AAW6T8H7"/>
<proteinExistence type="predicted"/>
<dbReference type="PANTHER" id="PTHR45947">
    <property type="entry name" value="SULFOQUINOVOSYL TRANSFERASE SQD2"/>
    <property type="match status" value="1"/>
</dbReference>
<dbReference type="PANTHER" id="PTHR45947:SF3">
    <property type="entry name" value="SULFOQUINOVOSYL TRANSFERASE SQD2"/>
    <property type="match status" value="1"/>
</dbReference>
<dbReference type="Gene3D" id="3.40.50.2000">
    <property type="entry name" value="Glycogen Phosphorylase B"/>
    <property type="match status" value="2"/>
</dbReference>
<dbReference type="SUPFAM" id="SSF53756">
    <property type="entry name" value="UDP-Glycosyltransferase/glycogen phosphorylase"/>
    <property type="match status" value="1"/>
</dbReference>
<dbReference type="InterPro" id="IPR050194">
    <property type="entry name" value="Glycosyltransferase_grp1"/>
</dbReference>
<dbReference type="InterPro" id="IPR001296">
    <property type="entry name" value="Glyco_trans_1"/>
</dbReference>
<evidence type="ECO:0000313" key="6">
    <source>
        <dbReference type="EMBL" id="MDI2097442.1"/>
    </source>
</evidence>
<organism evidence="6 7">
    <name type="scientific">Ruicaihuangia caeni</name>
    <dbReference type="NCBI Taxonomy" id="3042517"/>
    <lineage>
        <taxon>Bacteria</taxon>
        <taxon>Bacillati</taxon>
        <taxon>Actinomycetota</taxon>
        <taxon>Actinomycetes</taxon>
        <taxon>Micrococcales</taxon>
        <taxon>Microbacteriaceae</taxon>
        <taxon>Ruicaihuangia</taxon>
    </lineage>
</organism>
<protein>
    <recommendedName>
        <fullName evidence="1">D-inositol 3-phosphate glycosyltransferase</fullName>
    </recommendedName>
</protein>
<accession>A0AAW6T8H7</accession>
<keyword evidence="7" id="KW-1185">Reference proteome</keyword>
<dbReference type="InterPro" id="IPR028098">
    <property type="entry name" value="Glyco_trans_4-like_N"/>
</dbReference>
<evidence type="ECO:0000256" key="2">
    <source>
        <dbReference type="ARBA" id="ARBA00022676"/>
    </source>
</evidence>
<evidence type="ECO:0000259" key="5">
    <source>
        <dbReference type="Pfam" id="PF13439"/>
    </source>
</evidence>
<reference evidence="6 7" key="1">
    <citation type="submission" date="2023-04" db="EMBL/GenBank/DDBJ databases">
        <title>Klugiella caeni sp. nov. isolated from the sludge of biochemical tank.</title>
        <authorList>
            <person name="Geng K."/>
        </authorList>
    </citation>
    <scope>NUCLEOTIDE SEQUENCE [LARGE SCALE GENOMIC DNA]</scope>
    <source>
        <strain evidence="6 7">YN-L-19</strain>
    </source>
</reference>
<dbReference type="GO" id="GO:0016758">
    <property type="term" value="F:hexosyltransferase activity"/>
    <property type="evidence" value="ECO:0007669"/>
    <property type="project" value="TreeGrafter"/>
</dbReference>
<comment type="caution">
    <text evidence="6">The sequence shown here is derived from an EMBL/GenBank/DDBJ whole genome shotgun (WGS) entry which is preliminary data.</text>
</comment>
<dbReference type="GO" id="GO:1901137">
    <property type="term" value="P:carbohydrate derivative biosynthetic process"/>
    <property type="evidence" value="ECO:0007669"/>
    <property type="project" value="UniProtKB-ARBA"/>
</dbReference>